<dbReference type="SUPFAM" id="SSF56214">
    <property type="entry name" value="4'-phosphopantetheinyl transferase"/>
    <property type="match status" value="2"/>
</dbReference>
<comment type="caution">
    <text evidence="3">The sequence shown here is derived from an EMBL/GenBank/DDBJ whole genome shotgun (WGS) entry which is preliminary data.</text>
</comment>
<reference evidence="3" key="2">
    <citation type="submission" date="2021-04" db="EMBL/GenBank/DDBJ databases">
        <authorList>
            <person name="Gilroy R."/>
        </authorList>
    </citation>
    <scope>NUCLEOTIDE SEQUENCE</scope>
    <source>
        <strain evidence="3">B3-3758</strain>
    </source>
</reference>
<dbReference type="GO" id="GO:0000287">
    <property type="term" value="F:magnesium ion binding"/>
    <property type="evidence" value="ECO:0007669"/>
    <property type="project" value="InterPro"/>
</dbReference>
<dbReference type="AlphaFoldDB" id="A0A9E2KGK9"/>
<proteinExistence type="predicted"/>
<feature type="domain" description="4'-phosphopantetheinyl transferase" evidence="2">
    <location>
        <begin position="103"/>
        <end position="185"/>
    </location>
</feature>
<accession>A0A9E2KGK9</accession>
<sequence length="208" mass="24055">MPLLLKHKDAACLWGVWQMSEAYEDLCASLPPAMVVEAEDRFQAPHRRQEWLSVRALLRELAAGRDCEIHYQPSGKPYLLDASTSISISHTRGYVAVILGQKPVGIDIEQYGSRVHKVASRFMRTDEMAAPYDGDDTWSLLLHWSAKETMFKCLDKTEVDFQEHLRIFPFTPVRQGVFHAREYKTACRRTFFIHYLLHPDFVLTWQVG</sequence>
<dbReference type="Gene3D" id="3.90.470.20">
    <property type="entry name" value="4'-phosphopantetheinyl transferase domain"/>
    <property type="match status" value="1"/>
</dbReference>
<evidence type="ECO:0000313" key="3">
    <source>
        <dbReference type="EMBL" id="MBU3814018.1"/>
    </source>
</evidence>
<evidence type="ECO:0000313" key="4">
    <source>
        <dbReference type="Proteomes" id="UP000824236"/>
    </source>
</evidence>
<dbReference type="InterPro" id="IPR037143">
    <property type="entry name" value="4-PPantetheinyl_Trfase_dom_sf"/>
</dbReference>
<reference evidence="3" key="1">
    <citation type="journal article" date="2021" name="PeerJ">
        <title>Extensive microbial diversity within the chicken gut microbiome revealed by metagenomics and culture.</title>
        <authorList>
            <person name="Gilroy R."/>
            <person name="Ravi A."/>
            <person name="Getino M."/>
            <person name="Pursley I."/>
            <person name="Horton D.L."/>
            <person name="Alikhan N.F."/>
            <person name="Baker D."/>
            <person name="Gharbi K."/>
            <person name="Hall N."/>
            <person name="Watson M."/>
            <person name="Adriaenssens E.M."/>
            <person name="Foster-Nyarko E."/>
            <person name="Jarju S."/>
            <person name="Secka A."/>
            <person name="Antonio M."/>
            <person name="Oren A."/>
            <person name="Chaudhuri R.R."/>
            <person name="La Ragione R."/>
            <person name="Hildebrand F."/>
            <person name="Pallen M.J."/>
        </authorList>
    </citation>
    <scope>NUCLEOTIDE SEQUENCE</scope>
    <source>
        <strain evidence="3">B3-3758</strain>
    </source>
</reference>
<dbReference type="EMBL" id="JAHLFO010000077">
    <property type="protein sequence ID" value="MBU3814018.1"/>
    <property type="molecule type" value="Genomic_DNA"/>
</dbReference>
<dbReference type="Proteomes" id="UP000824236">
    <property type="component" value="Unassembled WGS sequence"/>
</dbReference>
<evidence type="ECO:0000259" key="2">
    <source>
        <dbReference type="Pfam" id="PF01648"/>
    </source>
</evidence>
<name>A0A9E2KGK9_9BACE</name>
<protein>
    <submittedName>
        <fullName evidence="3">4'-phosphopantetheinyl transferase superfamily protein</fullName>
    </submittedName>
</protein>
<dbReference type="Pfam" id="PF01648">
    <property type="entry name" value="ACPS"/>
    <property type="match status" value="1"/>
</dbReference>
<gene>
    <name evidence="3" type="ORF">H9791_05845</name>
</gene>
<dbReference type="GO" id="GO:0008897">
    <property type="term" value="F:holo-[acyl-carrier-protein] synthase activity"/>
    <property type="evidence" value="ECO:0007669"/>
    <property type="project" value="InterPro"/>
</dbReference>
<keyword evidence="1 3" id="KW-0808">Transferase</keyword>
<evidence type="ECO:0000256" key="1">
    <source>
        <dbReference type="ARBA" id="ARBA00022679"/>
    </source>
</evidence>
<dbReference type="InterPro" id="IPR008278">
    <property type="entry name" value="4-PPantetheinyl_Trfase_dom"/>
</dbReference>
<organism evidence="3 4">
    <name type="scientific">Candidatus Bacteroides intestinipullorum</name>
    <dbReference type="NCBI Taxonomy" id="2838471"/>
    <lineage>
        <taxon>Bacteria</taxon>
        <taxon>Pseudomonadati</taxon>
        <taxon>Bacteroidota</taxon>
        <taxon>Bacteroidia</taxon>
        <taxon>Bacteroidales</taxon>
        <taxon>Bacteroidaceae</taxon>
        <taxon>Bacteroides</taxon>
    </lineage>
</organism>